<dbReference type="PANTHER" id="PTHR14492:SF4">
    <property type="entry name" value="CILIOGENESIS AND PLANAR POLARITY EFFECTOR 1"/>
    <property type="match status" value="1"/>
</dbReference>
<dbReference type="AlphaFoldDB" id="A0A7K4L0P7"/>
<feature type="region of interest" description="Disordered" evidence="1">
    <location>
        <begin position="1"/>
        <end position="47"/>
    </location>
</feature>
<dbReference type="InterPro" id="IPR028236">
    <property type="entry name" value="CPLANE1"/>
</dbReference>
<dbReference type="GO" id="GO:0060271">
    <property type="term" value="P:cilium assembly"/>
    <property type="evidence" value="ECO:0007669"/>
    <property type="project" value="TreeGrafter"/>
</dbReference>
<organism evidence="2 3">
    <name type="scientific">Crypturellus soui</name>
    <dbReference type="NCBI Taxonomy" id="458187"/>
    <lineage>
        <taxon>Eukaryota</taxon>
        <taxon>Metazoa</taxon>
        <taxon>Chordata</taxon>
        <taxon>Craniata</taxon>
        <taxon>Vertebrata</taxon>
        <taxon>Euteleostomi</taxon>
        <taxon>Archelosauria</taxon>
        <taxon>Archosauria</taxon>
        <taxon>Dinosauria</taxon>
        <taxon>Saurischia</taxon>
        <taxon>Theropoda</taxon>
        <taxon>Coelurosauria</taxon>
        <taxon>Aves</taxon>
        <taxon>Palaeognathae</taxon>
        <taxon>Tinamiformes</taxon>
        <taxon>Tinamidae</taxon>
        <taxon>Crypturellus</taxon>
    </lineage>
</organism>
<evidence type="ECO:0000313" key="2">
    <source>
        <dbReference type="EMBL" id="NWI21476.1"/>
    </source>
</evidence>
<gene>
    <name evidence="2" type="primary">Cplane1_1</name>
    <name evidence="2" type="ORF">CRYSOU_R02615</name>
</gene>
<sequence>ANVSLRPLENHSSETGFIPPSQNLHSPAPLKPLPLLTSSSNVPKTPKLIPIEKKQNYSSGFPLLKLKSGYHFKPPYLQPIENSSAFARPPPVPRVAWSSSDSLWNLRSSYTPRKRSKSTTHLNARGHDHKMLRQVYEEDKRWAENVYKGPPGHLNLDQYEGQQEVSSQQQFSVSVNVDKAAVTEKMAGIPLLRLPLDSVPKLIPVIRQPVATTLIPVKPVTK</sequence>
<dbReference type="OrthoDB" id="5974632at2759"/>
<dbReference type="Proteomes" id="UP000545332">
    <property type="component" value="Unassembled WGS sequence"/>
</dbReference>
<name>A0A7K4L0P7_9AVES</name>
<dbReference type="GO" id="GO:0035869">
    <property type="term" value="C:ciliary transition zone"/>
    <property type="evidence" value="ECO:0007669"/>
    <property type="project" value="TreeGrafter"/>
</dbReference>
<dbReference type="PANTHER" id="PTHR14492">
    <property type="entry name" value="JBTS17"/>
    <property type="match status" value="1"/>
</dbReference>
<dbReference type="EMBL" id="VWPX01020433">
    <property type="protein sequence ID" value="NWI21476.1"/>
    <property type="molecule type" value="Genomic_DNA"/>
</dbReference>
<feature type="non-terminal residue" evidence="2">
    <location>
        <position position="222"/>
    </location>
</feature>
<comment type="caution">
    <text evidence="2">The sequence shown here is derived from an EMBL/GenBank/DDBJ whole genome shotgun (WGS) entry which is preliminary data.</text>
</comment>
<evidence type="ECO:0000313" key="3">
    <source>
        <dbReference type="Proteomes" id="UP000545332"/>
    </source>
</evidence>
<keyword evidence="3" id="KW-1185">Reference proteome</keyword>
<reference evidence="2 3" key="1">
    <citation type="submission" date="2019-09" db="EMBL/GenBank/DDBJ databases">
        <title>Bird 10,000 Genomes (B10K) Project - Family phase.</title>
        <authorList>
            <person name="Zhang G."/>
        </authorList>
    </citation>
    <scope>NUCLEOTIDE SEQUENCE [LARGE SCALE GENOMIC DNA]</scope>
    <source>
        <strain evidence="2">B10K-MSB-42743</strain>
        <tissue evidence="2">Heart</tissue>
    </source>
</reference>
<proteinExistence type="predicted"/>
<feature type="non-terminal residue" evidence="2">
    <location>
        <position position="1"/>
    </location>
</feature>
<protein>
    <submittedName>
        <fullName evidence="2">CPLN1 protein</fullName>
    </submittedName>
</protein>
<evidence type="ECO:0000256" key="1">
    <source>
        <dbReference type="SAM" id="MobiDB-lite"/>
    </source>
</evidence>
<accession>A0A7K4L0P7</accession>